<dbReference type="Pfam" id="PF00106">
    <property type="entry name" value="adh_short"/>
    <property type="match status" value="1"/>
</dbReference>
<protein>
    <submittedName>
        <fullName evidence="4">Oxidoreductase</fullName>
    </submittedName>
</protein>
<dbReference type="InterPro" id="IPR020904">
    <property type="entry name" value="Sc_DH/Rdtase_CS"/>
</dbReference>
<name>A0A533QDQ6_9BACT</name>
<dbReference type="GO" id="GO:0016020">
    <property type="term" value="C:membrane"/>
    <property type="evidence" value="ECO:0007669"/>
    <property type="project" value="TreeGrafter"/>
</dbReference>
<dbReference type="PRINTS" id="PR00080">
    <property type="entry name" value="SDRFAMILY"/>
</dbReference>
<dbReference type="PANTHER" id="PTHR44196">
    <property type="entry name" value="DEHYDROGENASE/REDUCTASE SDR FAMILY MEMBER 7B"/>
    <property type="match status" value="1"/>
</dbReference>
<dbReference type="CDD" id="cd05233">
    <property type="entry name" value="SDR_c"/>
    <property type="match status" value="1"/>
</dbReference>
<sequence>MSTLSDQIALVTGASSGIGRAVALSLAAQGATVCLAGRNISSLEAMMKDTQGAPSCIRGYQTDLTVDDDIQKLKTSLQQDFGHIDMLIHSAGIFSMGTLESAPVKDLDKQYQTNVRAPYLLTQVLLPMIISRRGQIVFVNSSSGLNIKPNLSQYAATKHALKAIADTLRTEVNAYGIRVLSIYPGRTATPMQEVVHKMEGKTYYPERFMQTKDIASVIIHALTLPRSAEVTDINIRPFIKFD</sequence>
<dbReference type="AlphaFoldDB" id="A0A533QDQ6"/>
<evidence type="ECO:0000256" key="1">
    <source>
        <dbReference type="ARBA" id="ARBA00006484"/>
    </source>
</evidence>
<dbReference type="EMBL" id="SULG01000077">
    <property type="protein sequence ID" value="TLD40831.1"/>
    <property type="molecule type" value="Genomic_DNA"/>
</dbReference>
<dbReference type="GO" id="GO:0016491">
    <property type="term" value="F:oxidoreductase activity"/>
    <property type="evidence" value="ECO:0007669"/>
    <property type="project" value="UniProtKB-KW"/>
</dbReference>
<gene>
    <name evidence="4" type="ORF">JETT_2901</name>
</gene>
<evidence type="ECO:0000313" key="4">
    <source>
        <dbReference type="EMBL" id="TLD40831.1"/>
    </source>
</evidence>
<dbReference type="Gene3D" id="3.40.50.720">
    <property type="entry name" value="NAD(P)-binding Rossmann-like Domain"/>
    <property type="match status" value="1"/>
</dbReference>
<accession>A0A533QDQ6</accession>
<dbReference type="PROSITE" id="PS00061">
    <property type="entry name" value="ADH_SHORT"/>
    <property type="match status" value="1"/>
</dbReference>
<proteinExistence type="inferred from homology"/>
<dbReference type="InterPro" id="IPR002347">
    <property type="entry name" value="SDR_fam"/>
</dbReference>
<organism evidence="4 5">
    <name type="scientific">Candidatus Jettenia ecosi</name>
    <dbReference type="NCBI Taxonomy" id="2494326"/>
    <lineage>
        <taxon>Bacteria</taxon>
        <taxon>Pseudomonadati</taxon>
        <taxon>Planctomycetota</taxon>
        <taxon>Candidatus Brocadiia</taxon>
        <taxon>Candidatus Brocadiales</taxon>
        <taxon>Candidatus Brocadiaceae</taxon>
        <taxon>Candidatus Jettenia</taxon>
    </lineage>
</organism>
<comment type="caution">
    <text evidence="4">The sequence shown here is derived from an EMBL/GenBank/DDBJ whole genome shotgun (WGS) entry which is preliminary data.</text>
</comment>
<reference evidence="4 5" key="1">
    <citation type="submission" date="2019-04" db="EMBL/GenBank/DDBJ databases">
        <title>Genome of a novel bacterium Candidatus Jettenia ecosi reconstructed from metagenome of an anammox bioreactor.</title>
        <authorList>
            <person name="Mardanov A.V."/>
            <person name="Beletsky A.V."/>
            <person name="Ravin N.V."/>
            <person name="Botchkova E.A."/>
            <person name="Litti Y.V."/>
            <person name="Nozhevnikova A.N."/>
        </authorList>
    </citation>
    <scope>NUCLEOTIDE SEQUENCE [LARGE SCALE GENOMIC DNA]</scope>
    <source>
        <strain evidence="4">J2</strain>
    </source>
</reference>
<keyword evidence="2" id="KW-0560">Oxidoreductase</keyword>
<dbReference type="InterPro" id="IPR036291">
    <property type="entry name" value="NAD(P)-bd_dom_sf"/>
</dbReference>
<evidence type="ECO:0000313" key="5">
    <source>
        <dbReference type="Proteomes" id="UP000319783"/>
    </source>
</evidence>
<evidence type="ECO:0000256" key="2">
    <source>
        <dbReference type="ARBA" id="ARBA00023002"/>
    </source>
</evidence>
<comment type="similarity">
    <text evidence="1 3">Belongs to the short-chain dehydrogenases/reductases (SDR) family.</text>
</comment>
<dbReference type="Proteomes" id="UP000319783">
    <property type="component" value="Unassembled WGS sequence"/>
</dbReference>
<dbReference type="PRINTS" id="PR00081">
    <property type="entry name" value="GDHRDH"/>
</dbReference>
<dbReference type="SUPFAM" id="SSF51735">
    <property type="entry name" value="NAD(P)-binding Rossmann-fold domains"/>
    <property type="match status" value="1"/>
</dbReference>
<dbReference type="PANTHER" id="PTHR44196:SF1">
    <property type="entry name" value="DEHYDROGENASE_REDUCTASE SDR FAMILY MEMBER 7B"/>
    <property type="match status" value="1"/>
</dbReference>
<evidence type="ECO:0000256" key="3">
    <source>
        <dbReference type="RuleBase" id="RU000363"/>
    </source>
</evidence>